<dbReference type="STRING" id="697581.TCARB_1884"/>
<name>A0A3G1A7E1_9CREN</name>
<dbReference type="GeneID" id="25407296"/>
<proteinExistence type="predicted"/>
<gene>
    <name evidence="1" type="ORF">TCARB_1884</name>
</gene>
<accession>A0A3G1A7E1</accession>
<evidence type="ECO:0000313" key="2">
    <source>
        <dbReference type="Proteomes" id="UP000266720"/>
    </source>
</evidence>
<organism evidence="1 2">
    <name type="scientific">Thermofilum adornatum 1505</name>
    <dbReference type="NCBI Taxonomy" id="697581"/>
    <lineage>
        <taxon>Archaea</taxon>
        <taxon>Thermoproteota</taxon>
        <taxon>Thermoprotei</taxon>
        <taxon>Thermofilales</taxon>
        <taxon>Thermofilaceae</taxon>
        <taxon>Thermofilum</taxon>
    </lineage>
</organism>
<evidence type="ECO:0000313" key="1">
    <source>
        <dbReference type="EMBL" id="AJB42920.1"/>
    </source>
</evidence>
<dbReference type="KEGG" id="tcb:TCARB_1884"/>
<dbReference type="EMBL" id="CP007493">
    <property type="protein sequence ID" value="AJB42920.1"/>
    <property type="molecule type" value="Genomic_DNA"/>
</dbReference>
<dbReference type="AlphaFoldDB" id="A0A3G1A7E1"/>
<dbReference type="Proteomes" id="UP000266720">
    <property type="component" value="Chromosome"/>
</dbReference>
<dbReference type="RefSeq" id="WP_052887263.1">
    <property type="nucleotide sequence ID" value="NZ_CP007493.1"/>
</dbReference>
<reference evidence="2" key="1">
    <citation type="book" date="2010" name="EXTREMOPHILES" publisher="0:0-0">
        <title>Complete genome sequences of ten hyperthermophilic archaea reveal their metabolic capabilities and possible ecological roles.</title>
        <editorList>
            <person name="?"/>
        </editorList>
        <authorList>
            <person name="Ravin N.V."/>
            <person name="Mardanov A.V."/>
            <person name="Bonch-Osmolovskaya E.A."/>
            <person name="Skryabin K.G."/>
        </authorList>
    </citation>
    <scope>NUCLEOTIDE SEQUENCE [LARGE SCALE GENOMIC DNA]</scope>
    <source>
        <strain evidence="2">1505</strain>
    </source>
</reference>
<sequence>MTNIEKVLSRALRQAEQISLREGLESPRIHAVVVIGNDELAREKLRVDEGIYVDIVSDSIFIAPGTLDNIVYRLLAGYFALALLNTFNKLDRERALLLARRYFFKVFVDAVKEA</sequence>
<protein>
    <submittedName>
        <fullName evidence="1">Uncharacterized protein</fullName>
    </submittedName>
</protein>